<keyword evidence="2" id="KW-0560">Oxidoreductase</keyword>
<dbReference type="PROSITE" id="PS00061">
    <property type="entry name" value="ADH_SHORT"/>
    <property type="match status" value="1"/>
</dbReference>
<protein>
    <submittedName>
        <fullName evidence="3">3-oxoacyl-ACP reductase</fullName>
    </submittedName>
</protein>
<dbReference type="AlphaFoldDB" id="A0A1X0VBZ1"/>
<dbReference type="eggNOG" id="COG1028">
    <property type="taxonomic scope" value="Bacteria"/>
</dbReference>
<dbReference type="InterPro" id="IPR020904">
    <property type="entry name" value="Sc_DH/Rdtase_CS"/>
</dbReference>
<dbReference type="GO" id="GO:0016491">
    <property type="term" value="F:oxidoreductase activity"/>
    <property type="evidence" value="ECO:0007669"/>
    <property type="project" value="UniProtKB-KW"/>
</dbReference>
<dbReference type="Proteomes" id="UP000192288">
    <property type="component" value="Unassembled WGS sequence"/>
</dbReference>
<dbReference type="SUPFAM" id="SSF51735">
    <property type="entry name" value="NAD(P)-binding Rossmann-fold domains"/>
    <property type="match status" value="1"/>
</dbReference>
<comment type="similarity">
    <text evidence="1">Belongs to the short-chain dehydrogenases/reductases (SDR) family.</text>
</comment>
<dbReference type="PRINTS" id="PR00081">
    <property type="entry name" value="GDHRDH"/>
</dbReference>
<comment type="caution">
    <text evidence="3">The sequence shown here is derived from an EMBL/GenBank/DDBJ whole genome shotgun (WGS) entry which is preliminary data.</text>
</comment>
<evidence type="ECO:0000256" key="2">
    <source>
        <dbReference type="ARBA" id="ARBA00023002"/>
    </source>
</evidence>
<name>A0A1X0VBZ1_LEUPS</name>
<dbReference type="STRING" id="33968.BMS77_01605"/>
<evidence type="ECO:0000313" key="4">
    <source>
        <dbReference type="Proteomes" id="UP000192288"/>
    </source>
</evidence>
<dbReference type="PANTHER" id="PTHR24321">
    <property type="entry name" value="DEHYDROGENASES, SHORT CHAIN"/>
    <property type="match status" value="1"/>
</dbReference>
<accession>A0A1X0VBZ1</accession>
<dbReference type="Gene3D" id="3.40.50.720">
    <property type="entry name" value="NAD(P)-binding Rossmann-like Domain"/>
    <property type="match status" value="1"/>
</dbReference>
<sequence>MMTKTYTNKNILITGAASGIGFSQMMSYLTNGARVIAIDEQLIDVQHERLVTYQLDISHHDELMDLLTTITDKESIDILINTAGILDNYQPSLETDFENWQHVLDVNVTPMFITTNAVLPGMIARGGGHIVNMASIAGFSAGGGGAAYTTSKHAIIGYTKQLAFDYAQKGIHINAIAPGAINTPMNAADFAGDGTMAKQVAEQTPAKRWAIPQEVADLTLFLTSSQADYINGAVVPIDGGWSLGH</sequence>
<dbReference type="CDD" id="cd05233">
    <property type="entry name" value="SDR_c"/>
    <property type="match status" value="1"/>
</dbReference>
<dbReference type="InterPro" id="IPR036291">
    <property type="entry name" value="NAD(P)-bd_dom_sf"/>
</dbReference>
<dbReference type="GO" id="GO:0008206">
    <property type="term" value="P:bile acid metabolic process"/>
    <property type="evidence" value="ECO:0007669"/>
    <property type="project" value="UniProtKB-ARBA"/>
</dbReference>
<evidence type="ECO:0000256" key="1">
    <source>
        <dbReference type="ARBA" id="ARBA00006484"/>
    </source>
</evidence>
<dbReference type="EMBL" id="MPLS01000043">
    <property type="protein sequence ID" value="ORI97129.1"/>
    <property type="molecule type" value="Genomic_DNA"/>
</dbReference>
<organism evidence="3 4">
    <name type="scientific">Leuconostoc pseudomesenteroides</name>
    <dbReference type="NCBI Taxonomy" id="33968"/>
    <lineage>
        <taxon>Bacteria</taxon>
        <taxon>Bacillati</taxon>
        <taxon>Bacillota</taxon>
        <taxon>Bacilli</taxon>
        <taxon>Lactobacillales</taxon>
        <taxon>Lactobacillaceae</taxon>
        <taxon>Leuconostoc</taxon>
    </lineage>
</organism>
<dbReference type="Pfam" id="PF13561">
    <property type="entry name" value="adh_short_C2"/>
    <property type="match status" value="1"/>
</dbReference>
<dbReference type="PANTHER" id="PTHR24321:SF8">
    <property type="entry name" value="ESTRADIOL 17-BETA-DEHYDROGENASE 8-RELATED"/>
    <property type="match status" value="1"/>
</dbReference>
<gene>
    <name evidence="3" type="ORF">BMR96_08825</name>
</gene>
<dbReference type="PRINTS" id="PR00080">
    <property type="entry name" value="SDRFAMILY"/>
</dbReference>
<dbReference type="FunFam" id="3.40.50.720:FF:000084">
    <property type="entry name" value="Short-chain dehydrogenase reductase"/>
    <property type="match status" value="1"/>
</dbReference>
<evidence type="ECO:0000313" key="3">
    <source>
        <dbReference type="EMBL" id="ORI97129.1"/>
    </source>
</evidence>
<reference evidence="3 4" key="1">
    <citation type="journal article" date="2017" name="Front. Microbiol.">
        <title>Genomic Characterization of Dairy Associated Leuconostoc Species and Diversity of Leuconostocs in Undefined Mixed Mesophilic Starter Cultures.</title>
        <authorList>
            <person name="Frantzen C.A."/>
            <person name="Kot W."/>
            <person name="Pedersen T.B."/>
            <person name="Ardo Y.M."/>
            <person name="Broadbent J.R."/>
            <person name="Neve H."/>
            <person name="Hansen L.H."/>
            <person name="Dal Bello F."/>
            <person name="Ostlie H.M."/>
            <person name="Kleppen H.P."/>
            <person name="Vogensen F.K."/>
            <person name="Holo H."/>
        </authorList>
    </citation>
    <scope>NUCLEOTIDE SEQUENCE [LARGE SCALE GENOMIC DNA]</scope>
    <source>
        <strain evidence="3 4">LMGCF08</strain>
    </source>
</reference>
<dbReference type="NCBIfam" id="NF005118">
    <property type="entry name" value="PRK06550.1"/>
    <property type="match status" value="1"/>
</dbReference>
<proteinExistence type="inferred from homology"/>
<dbReference type="InterPro" id="IPR002347">
    <property type="entry name" value="SDR_fam"/>
</dbReference>